<proteinExistence type="predicted"/>
<evidence type="ECO:0000313" key="1">
    <source>
        <dbReference type="EMBL" id="EDP18044.1"/>
    </source>
</evidence>
<reference evidence="1 2" key="1">
    <citation type="submission" date="2007-08" db="EMBL/GenBank/DDBJ databases">
        <authorList>
            <person name="Fulton L."/>
            <person name="Clifton S."/>
            <person name="Fulton B."/>
            <person name="Xu J."/>
            <person name="Minx P."/>
            <person name="Pepin K.H."/>
            <person name="Johnson M."/>
            <person name="Thiruvilangam P."/>
            <person name="Bhonagiri V."/>
            <person name="Nash W.E."/>
            <person name="Mardis E.R."/>
            <person name="Wilson R.K."/>
        </authorList>
    </citation>
    <scope>NUCLEOTIDE SEQUENCE [LARGE SCALE GENOMIC DNA]</scope>
    <source>
        <strain evidence="2">ATCC BAA-613 / DSM 15670 / CCUG 46953 / JCM 12243 / WAL 16351</strain>
    </source>
</reference>
<sequence length="38" mass="4024">MIGNNWSARPGALRSLLLYGIMAKDTDRTMGIPGGMTG</sequence>
<protein>
    <submittedName>
        <fullName evidence="1">Uncharacterized protein</fullName>
    </submittedName>
</protein>
<reference evidence="1 2" key="2">
    <citation type="submission" date="2007-09" db="EMBL/GenBank/DDBJ databases">
        <title>Draft genome sequence of Clostridium bolteae (ATCC BAA-613).</title>
        <authorList>
            <person name="Sudarsanam P."/>
            <person name="Ley R."/>
            <person name="Guruge J."/>
            <person name="Turnbaugh P.J."/>
            <person name="Mahowald M."/>
            <person name="Liep D."/>
            <person name="Gordon J."/>
        </authorList>
    </citation>
    <scope>NUCLEOTIDE SEQUENCE [LARGE SCALE GENOMIC DNA]</scope>
    <source>
        <strain evidence="2">ATCC BAA-613 / DSM 15670 / CCUG 46953 / JCM 12243 / WAL 16351</strain>
    </source>
</reference>
<dbReference type="EMBL" id="ABCC02000018">
    <property type="protein sequence ID" value="EDP18044.1"/>
    <property type="molecule type" value="Genomic_DNA"/>
</dbReference>
<accession>A8RLP8</accession>
<dbReference type="AlphaFoldDB" id="A8RLP8"/>
<comment type="caution">
    <text evidence="1">The sequence shown here is derived from an EMBL/GenBank/DDBJ whole genome shotgun (WGS) entry which is preliminary data.</text>
</comment>
<organism evidence="1 2">
    <name type="scientific">Enterocloster bolteae (strain ATCC BAA-613 / DSM 15670 / CCUG 46953 / JCM 12243 / WAL 16351)</name>
    <name type="common">Clostridium bolteae</name>
    <dbReference type="NCBI Taxonomy" id="411902"/>
    <lineage>
        <taxon>Bacteria</taxon>
        <taxon>Bacillati</taxon>
        <taxon>Bacillota</taxon>
        <taxon>Clostridia</taxon>
        <taxon>Lachnospirales</taxon>
        <taxon>Lachnospiraceae</taxon>
        <taxon>Enterocloster</taxon>
    </lineage>
</organism>
<dbReference type="HOGENOM" id="CLU_3326508_0_0_9"/>
<evidence type="ECO:0000313" key="2">
    <source>
        <dbReference type="Proteomes" id="UP000005396"/>
    </source>
</evidence>
<name>A8RLP8_ENTBW</name>
<gene>
    <name evidence="1" type="ORF">CLOBOL_01696</name>
</gene>
<dbReference type="PaxDb" id="411902-CLOBOL_01696"/>
<dbReference type="Proteomes" id="UP000005396">
    <property type="component" value="Unassembled WGS sequence"/>
</dbReference>